<evidence type="ECO:0000256" key="2">
    <source>
        <dbReference type="ARBA" id="ARBA00023125"/>
    </source>
</evidence>
<dbReference type="EMBL" id="JBGCUO010000001">
    <property type="protein sequence ID" value="MEY1661068.1"/>
    <property type="molecule type" value="Genomic_DNA"/>
</dbReference>
<evidence type="ECO:0000313" key="5">
    <source>
        <dbReference type="Proteomes" id="UP001562065"/>
    </source>
</evidence>
<dbReference type="PANTHER" id="PTHR30055:SF234">
    <property type="entry name" value="HTH-TYPE TRANSCRIPTIONAL REGULATOR BETI"/>
    <property type="match status" value="1"/>
</dbReference>
<reference evidence="4 5" key="1">
    <citation type="submission" date="2024-07" db="EMBL/GenBank/DDBJ databases">
        <authorList>
            <person name="Ren Q."/>
        </authorList>
    </citation>
    <scope>NUCLEOTIDE SEQUENCE [LARGE SCALE GENOMIC DNA]</scope>
    <source>
        <strain evidence="4 5">REN37</strain>
    </source>
</reference>
<dbReference type="InterPro" id="IPR050109">
    <property type="entry name" value="HTH-type_TetR-like_transc_reg"/>
</dbReference>
<accession>A0ABV4AF01</accession>
<dbReference type="Gene3D" id="1.10.357.10">
    <property type="entry name" value="Tetracycline Repressor, domain 2"/>
    <property type="match status" value="1"/>
</dbReference>
<proteinExistence type="predicted"/>
<evidence type="ECO:0000313" key="4">
    <source>
        <dbReference type="EMBL" id="MEY1661068.1"/>
    </source>
</evidence>
<dbReference type="Proteomes" id="UP001562065">
    <property type="component" value="Unassembled WGS sequence"/>
</dbReference>
<organism evidence="4 5">
    <name type="scientific">Isoalcanivorax beigongshangi</name>
    <dbReference type="NCBI Taxonomy" id="3238810"/>
    <lineage>
        <taxon>Bacteria</taxon>
        <taxon>Pseudomonadati</taxon>
        <taxon>Pseudomonadota</taxon>
        <taxon>Gammaproteobacteria</taxon>
        <taxon>Oceanospirillales</taxon>
        <taxon>Alcanivoracaceae</taxon>
        <taxon>Isoalcanivorax</taxon>
    </lineage>
</organism>
<evidence type="ECO:0000256" key="3">
    <source>
        <dbReference type="ARBA" id="ARBA00023163"/>
    </source>
</evidence>
<name>A0ABV4AF01_9GAMM</name>
<keyword evidence="2" id="KW-0238">DNA-binding</keyword>
<keyword evidence="3" id="KW-0804">Transcription</keyword>
<dbReference type="PANTHER" id="PTHR30055">
    <property type="entry name" value="HTH-TYPE TRANSCRIPTIONAL REGULATOR RUTR"/>
    <property type="match status" value="1"/>
</dbReference>
<sequence>MSPPSTTATPEQHKLLTALALAMVDHPRATLTELAKAVGVSKATLYRFCRTREQLMERLVSYGVDTLMQALREAQLDTQPPLEGIRRLAELTLQNRELSCFLIHHRHCLEIEDANQWSVILDAFFLRAQQDGFLRIDISAQALTEIWGSLAAGAIDAERRGRIPRVGLNTLLERFFLSGAAVQP</sequence>
<keyword evidence="5" id="KW-1185">Reference proteome</keyword>
<comment type="caution">
    <text evidence="4">The sequence shown here is derived from an EMBL/GenBank/DDBJ whole genome shotgun (WGS) entry which is preliminary data.</text>
</comment>
<dbReference type="SUPFAM" id="SSF46689">
    <property type="entry name" value="Homeodomain-like"/>
    <property type="match status" value="1"/>
</dbReference>
<dbReference type="InterPro" id="IPR009057">
    <property type="entry name" value="Homeodomain-like_sf"/>
</dbReference>
<dbReference type="RefSeq" id="WP_369454306.1">
    <property type="nucleotide sequence ID" value="NZ_JBGCUO010000001.1"/>
</dbReference>
<gene>
    <name evidence="4" type="ORF">AB5I84_02775</name>
</gene>
<keyword evidence="1" id="KW-0805">Transcription regulation</keyword>
<protein>
    <submittedName>
        <fullName evidence="4">TetR/AcrR family transcriptional regulator</fullName>
    </submittedName>
</protein>
<evidence type="ECO:0000256" key="1">
    <source>
        <dbReference type="ARBA" id="ARBA00023015"/>
    </source>
</evidence>